<name>A0A134B820_9PORP</name>
<feature type="compositionally biased region" description="Basic and acidic residues" evidence="1">
    <location>
        <begin position="83"/>
        <end position="92"/>
    </location>
</feature>
<comment type="caution">
    <text evidence="2">The sequence shown here is derived from an EMBL/GenBank/DDBJ whole genome shotgun (WGS) entry which is preliminary data.</text>
</comment>
<proteinExistence type="predicted"/>
<dbReference type="AlphaFoldDB" id="A0A134B820"/>
<evidence type="ECO:0000313" key="2">
    <source>
        <dbReference type="EMBL" id="KXB76076.1"/>
    </source>
</evidence>
<dbReference type="Proteomes" id="UP000070224">
    <property type="component" value="Unassembled WGS sequence"/>
</dbReference>
<evidence type="ECO:0000313" key="3">
    <source>
        <dbReference type="Proteomes" id="UP000070224"/>
    </source>
</evidence>
<accession>A0A134B820</accession>
<gene>
    <name evidence="2" type="ORF">HMPREF3185_01165</name>
</gene>
<evidence type="ECO:0000256" key="1">
    <source>
        <dbReference type="SAM" id="MobiDB-lite"/>
    </source>
</evidence>
<reference evidence="3" key="1">
    <citation type="submission" date="2016-01" db="EMBL/GenBank/DDBJ databases">
        <authorList>
            <person name="Mitreva M."/>
            <person name="Pepin K.H."/>
            <person name="Mihindukulasuriya K.A."/>
            <person name="Fulton R."/>
            <person name="Fronick C."/>
            <person name="O'Laughlin M."/>
            <person name="Miner T."/>
            <person name="Herter B."/>
            <person name="Rosa B.A."/>
            <person name="Cordes M."/>
            <person name="Tomlinson C."/>
            <person name="Wollam A."/>
            <person name="Palsikar V.B."/>
            <person name="Mardis E.R."/>
            <person name="Wilson R.K."/>
        </authorList>
    </citation>
    <scope>NUCLEOTIDE SEQUENCE [LARGE SCALE GENOMIC DNA]</scope>
    <source>
        <strain evidence="3">KA00683</strain>
    </source>
</reference>
<feature type="region of interest" description="Disordered" evidence="1">
    <location>
        <begin position="73"/>
        <end position="98"/>
    </location>
</feature>
<dbReference type="EMBL" id="LSDK01000079">
    <property type="protein sequence ID" value="KXB76076.1"/>
    <property type="molecule type" value="Genomic_DNA"/>
</dbReference>
<keyword evidence="3" id="KW-1185">Reference proteome</keyword>
<protein>
    <submittedName>
        <fullName evidence="2">Uncharacterized protein</fullName>
    </submittedName>
</protein>
<organism evidence="2 3">
    <name type="scientific">Porphyromonas somerae</name>
    <dbReference type="NCBI Taxonomy" id="322095"/>
    <lineage>
        <taxon>Bacteria</taxon>
        <taxon>Pseudomonadati</taxon>
        <taxon>Bacteroidota</taxon>
        <taxon>Bacteroidia</taxon>
        <taxon>Bacteroidales</taxon>
        <taxon>Porphyromonadaceae</taxon>
        <taxon>Porphyromonas</taxon>
    </lineage>
</organism>
<sequence>MLFDGLRGLLYGAGEAGSGAWYRGASEYGIERQTERVVVGRAVECGLIGGLVRLASVVEDVVARDEGLPRAGARGIHASGAGPEERKEKEEGAECAGA</sequence>